<sequence length="272" mass="29194">MHARGAQRLHSAGLLFGAFLWLARGAIALTHAPIGAAAARRAQRARCAAVEGGGGQLLRAPTGWAPRRGGGARMPFGAPKVAYKVPETTSDDWVQANEPLYRERLVFLGQEIDDYVCNQCISSLLFADAEDSSEPLFLYINSPGGSVIAGLALYDTMQHIDSDVLTCNIGMAASMASFILGAGERGKRTALPSSRVMVHQPMGGSEGQAEDVRVEAEQIIKIKGTLVTMYSHMTGRTREQIVADFEGGDNYMSAEQALEYGLIDRIIGPTHD</sequence>
<dbReference type="PANTHER" id="PTHR10381">
    <property type="entry name" value="ATP-DEPENDENT CLP PROTEASE PROTEOLYTIC SUBUNIT"/>
    <property type="match status" value="1"/>
</dbReference>
<reference evidence="10" key="2">
    <citation type="submission" date="2024-10" db="UniProtKB">
        <authorList>
            <consortium name="EnsemblProtists"/>
        </authorList>
    </citation>
    <scope>IDENTIFICATION</scope>
</reference>
<dbReference type="HAMAP" id="MF_00444">
    <property type="entry name" value="ClpP"/>
    <property type="match status" value="1"/>
</dbReference>
<feature type="signal peptide" evidence="9">
    <location>
        <begin position="1"/>
        <end position="28"/>
    </location>
</feature>
<dbReference type="CDD" id="cd07017">
    <property type="entry name" value="S14_ClpP_2"/>
    <property type="match status" value="1"/>
</dbReference>
<dbReference type="PRINTS" id="PR00127">
    <property type="entry name" value="CLPPROTEASEP"/>
</dbReference>
<protein>
    <recommendedName>
        <fullName evidence="8">ATP-dependent Clp protease proteolytic subunit</fullName>
        <ecNumber evidence="7">3.4.21.92</ecNumber>
    </recommendedName>
</protein>
<evidence type="ECO:0000256" key="1">
    <source>
        <dbReference type="ARBA" id="ARBA00007039"/>
    </source>
</evidence>
<dbReference type="GO" id="GO:0006515">
    <property type="term" value="P:protein quality control for misfolded or incompletely synthesized proteins"/>
    <property type="evidence" value="ECO:0007669"/>
    <property type="project" value="TreeGrafter"/>
</dbReference>
<proteinExistence type="inferred from homology"/>
<dbReference type="GeneID" id="17282001"/>
<evidence type="ECO:0000313" key="10">
    <source>
        <dbReference type="EnsemblProtists" id="EOD36731"/>
    </source>
</evidence>
<dbReference type="InterPro" id="IPR001907">
    <property type="entry name" value="ClpP"/>
</dbReference>
<comment type="similarity">
    <text evidence="1 8">Belongs to the peptidase S14 family.</text>
</comment>
<dbReference type="eggNOG" id="KOG0840">
    <property type="taxonomic scope" value="Eukaryota"/>
</dbReference>
<dbReference type="InterPro" id="IPR023562">
    <property type="entry name" value="ClpP/TepA"/>
</dbReference>
<name>A0A0D3KLU6_EMIH1</name>
<feature type="active site" evidence="6">
    <location>
        <position position="199"/>
    </location>
</feature>
<evidence type="ECO:0000256" key="2">
    <source>
        <dbReference type="ARBA" id="ARBA00022670"/>
    </source>
</evidence>
<dbReference type="AlphaFoldDB" id="A0A0D3KLU6"/>
<evidence type="ECO:0000256" key="6">
    <source>
        <dbReference type="PROSITE-ProRule" id="PRU10086"/>
    </source>
</evidence>
<feature type="active site" evidence="5">
    <location>
        <position position="174"/>
    </location>
</feature>
<dbReference type="Gene3D" id="3.90.226.10">
    <property type="entry name" value="2-enoyl-CoA Hydratase, Chain A, domain 1"/>
    <property type="match status" value="1"/>
</dbReference>
<dbReference type="Pfam" id="PF00574">
    <property type="entry name" value="CLP_protease"/>
    <property type="match status" value="1"/>
</dbReference>
<dbReference type="GO" id="GO:0051117">
    <property type="term" value="F:ATPase binding"/>
    <property type="evidence" value="ECO:0007669"/>
    <property type="project" value="TreeGrafter"/>
</dbReference>
<evidence type="ECO:0000256" key="3">
    <source>
        <dbReference type="ARBA" id="ARBA00022801"/>
    </source>
</evidence>
<dbReference type="RefSeq" id="XP_005789160.1">
    <property type="nucleotide sequence ID" value="XM_005789103.1"/>
</dbReference>
<keyword evidence="4 7" id="KW-0720">Serine protease</keyword>
<dbReference type="OMA" id="WVDVYNR"/>
<keyword evidence="9" id="KW-0732">Signal</keyword>
<evidence type="ECO:0000256" key="7">
    <source>
        <dbReference type="RuleBase" id="RU000549"/>
    </source>
</evidence>
<feature type="chain" id="PRO_5044190372" description="ATP-dependent Clp protease proteolytic subunit" evidence="9">
    <location>
        <begin position="29"/>
        <end position="272"/>
    </location>
</feature>
<dbReference type="EC" id="3.4.21.92" evidence="7"/>
<evidence type="ECO:0000313" key="11">
    <source>
        <dbReference type="Proteomes" id="UP000013827"/>
    </source>
</evidence>
<dbReference type="Proteomes" id="UP000013827">
    <property type="component" value="Unassembled WGS sequence"/>
</dbReference>
<evidence type="ECO:0000256" key="9">
    <source>
        <dbReference type="SAM" id="SignalP"/>
    </source>
</evidence>
<evidence type="ECO:0000256" key="8">
    <source>
        <dbReference type="RuleBase" id="RU003567"/>
    </source>
</evidence>
<organism evidence="10 11">
    <name type="scientific">Emiliania huxleyi (strain CCMP1516)</name>
    <dbReference type="NCBI Taxonomy" id="280463"/>
    <lineage>
        <taxon>Eukaryota</taxon>
        <taxon>Haptista</taxon>
        <taxon>Haptophyta</taxon>
        <taxon>Prymnesiophyceae</taxon>
        <taxon>Isochrysidales</taxon>
        <taxon>Noelaerhabdaceae</taxon>
        <taxon>Emiliania</taxon>
    </lineage>
</organism>
<dbReference type="PROSITE" id="PS00382">
    <property type="entry name" value="CLP_PROTEASE_HIS"/>
    <property type="match status" value="1"/>
</dbReference>
<dbReference type="PaxDb" id="2903-EOD36731"/>
<dbReference type="InterPro" id="IPR033135">
    <property type="entry name" value="ClpP_His_AS"/>
</dbReference>
<dbReference type="InterPro" id="IPR018215">
    <property type="entry name" value="ClpP_Ser_AS"/>
</dbReference>
<keyword evidence="3 7" id="KW-0378">Hydrolase</keyword>
<dbReference type="SUPFAM" id="SSF52096">
    <property type="entry name" value="ClpP/crotonase"/>
    <property type="match status" value="1"/>
</dbReference>
<dbReference type="GO" id="GO:0004252">
    <property type="term" value="F:serine-type endopeptidase activity"/>
    <property type="evidence" value="ECO:0007669"/>
    <property type="project" value="UniProtKB-EC"/>
</dbReference>
<dbReference type="HOGENOM" id="CLU_058707_2_2_1"/>
<dbReference type="InterPro" id="IPR029045">
    <property type="entry name" value="ClpP/crotonase-like_dom_sf"/>
</dbReference>
<keyword evidence="11" id="KW-1185">Reference proteome</keyword>
<dbReference type="GO" id="GO:0009368">
    <property type="term" value="C:endopeptidase Clp complex"/>
    <property type="evidence" value="ECO:0007669"/>
    <property type="project" value="TreeGrafter"/>
</dbReference>
<dbReference type="STRING" id="2903.R1FM85"/>
<dbReference type="PANTHER" id="PTHR10381:SF46">
    <property type="entry name" value="ATP-DEPENDENT CLP PROTEASE PROTEOLYTIC SUBUNIT-RELATED PROTEIN 2, CHLOROPLASTIC"/>
    <property type="match status" value="1"/>
</dbReference>
<reference evidence="11" key="1">
    <citation type="journal article" date="2013" name="Nature">
        <title>Pan genome of the phytoplankton Emiliania underpins its global distribution.</title>
        <authorList>
            <person name="Read B.A."/>
            <person name="Kegel J."/>
            <person name="Klute M.J."/>
            <person name="Kuo A."/>
            <person name="Lefebvre S.C."/>
            <person name="Maumus F."/>
            <person name="Mayer C."/>
            <person name="Miller J."/>
            <person name="Monier A."/>
            <person name="Salamov A."/>
            <person name="Young J."/>
            <person name="Aguilar M."/>
            <person name="Claverie J.M."/>
            <person name="Frickenhaus S."/>
            <person name="Gonzalez K."/>
            <person name="Herman E.K."/>
            <person name="Lin Y.C."/>
            <person name="Napier J."/>
            <person name="Ogata H."/>
            <person name="Sarno A.F."/>
            <person name="Shmutz J."/>
            <person name="Schroeder D."/>
            <person name="de Vargas C."/>
            <person name="Verret F."/>
            <person name="von Dassow P."/>
            <person name="Valentin K."/>
            <person name="Van de Peer Y."/>
            <person name="Wheeler G."/>
            <person name="Dacks J.B."/>
            <person name="Delwiche C.F."/>
            <person name="Dyhrman S.T."/>
            <person name="Glockner G."/>
            <person name="John U."/>
            <person name="Richards T."/>
            <person name="Worden A.Z."/>
            <person name="Zhang X."/>
            <person name="Grigoriev I.V."/>
            <person name="Allen A.E."/>
            <person name="Bidle K."/>
            <person name="Borodovsky M."/>
            <person name="Bowler C."/>
            <person name="Brownlee C."/>
            <person name="Cock J.M."/>
            <person name="Elias M."/>
            <person name="Gladyshev V.N."/>
            <person name="Groth M."/>
            <person name="Guda C."/>
            <person name="Hadaegh A."/>
            <person name="Iglesias-Rodriguez M.D."/>
            <person name="Jenkins J."/>
            <person name="Jones B.M."/>
            <person name="Lawson T."/>
            <person name="Leese F."/>
            <person name="Lindquist E."/>
            <person name="Lobanov A."/>
            <person name="Lomsadze A."/>
            <person name="Malik S.B."/>
            <person name="Marsh M.E."/>
            <person name="Mackinder L."/>
            <person name="Mock T."/>
            <person name="Mueller-Roeber B."/>
            <person name="Pagarete A."/>
            <person name="Parker M."/>
            <person name="Probert I."/>
            <person name="Quesneville H."/>
            <person name="Raines C."/>
            <person name="Rensing S.A."/>
            <person name="Riano-Pachon D.M."/>
            <person name="Richier S."/>
            <person name="Rokitta S."/>
            <person name="Shiraiwa Y."/>
            <person name="Soanes D.M."/>
            <person name="van der Giezen M."/>
            <person name="Wahlund T.M."/>
            <person name="Williams B."/>
            <person name="Wilson W."/>
            <person name="Wolfe G."/>
            <person name="Wurch L.L."/>
        </authorList>
    </citation>
    <scope>NUCLEOTIDE SEQUENCE</scope>
</reference>
<evidence type="ECO:0000256" key="5">
    <source>
        <dbReference type="PROSITE-ProRule" id="PRU10085"/>
    </source>
</evidence>
<accession>A0A0D3KLU6</accession>
<dbReference type="EnsemblProtists" id="EOD36731">
    <property type="protein sequence ID" value="EOD36731"/>
    <property type="gene ID" value="EMIHUDRAFT_433678"/>
</dbReference>
<dbReference type="KEGG" id="ehx:EMIHUDRAFT_433678"/>
<dbReference type="GO" id="GO:0004176">
    <property type="term" value="F:ATP-dependent peptidase activity"/>
    <property type="evidence" value="ECO:0007669"/>
    <property type="project" value="InterPro"/>
</dbReference>
<evidence type="ECO:0000256" key="4">
    <source>
        <dbReference type="ARBA" id="ARBA00022825"/>
    </source>
</evidence>
<dbReference type="PROSITE" id="PS00381">
    <property type="entry name" value="CLP_PROTEASE_SER"/>
    <property type="match status" value="1"/>
</dbReference>
<keyword evidence="2 7" id="KW-0645">Protease</keyword>